<gene>
    <name evidence="1" type="ORF">QWI16_03180</name>
</gene>
<dbReference type="EMBL" id="JAULRT010000032">
    <property type="protein sequence ID" value="MDO3381159.1"/>
    <property type="molecule type" value="Genomic_DNA"/>
</dbReference>
<keyword evidence="2" id="KW-1185">Reference proteome</keyword>
<evidence type="ECO:0000313" key="2">
    <source>
        <dbReference type="Proteomes" id="UP001168380"/>
    </source>
</evidence>
<accession>A0ABT8TC39</accession>
<dbReference type="Proteomes" id="UP001168380">
    <property type="component" value="Unassembled WGS sequence"/>
</dbReference>
<sequence length="134" mass="14849">MFRNVFLVAADLENEILEQGKGGRNTVDSARNTLMYFANDDFAMPASTAANVSNKTRSRRLGMTGPENINRLPGSVYEVDCDDFNSRFDRKGHSYFLRDSALATSPLYLHMADAIAGERVTPGARCQRLVCPPL</sequence>
<dbReference type="RefSeq" id="WP_302711284.1">
    <property type="nucleotide sequence ID" value="NZ_JAULRT010000032.1"/>
</dbReference>
<evidence type="ECO:0000313" key="1">
    <source>
        <dbReference type="EMBL" id="MDO3381159.1"/>
    </source>
</evidence>
<protein>
    <submittedName>
        <fullName evidence="1">Uncharacterized protein</fullName>
    </submittedName>
</protein>
<comment type="caution">
    <text evidence="1">The sequence shown here is derived from an EMBL/GenBank/DDBJ whole genome shotgun (WGS) entry which is preliminary data.</text>
</comment>
<name>A0ABT8TC39_9GAMM</name>
<proteinExistence type="predicted"/>
<organism evidence="1 2">
    <name type="scientific">Gilvimarinus algae</name>
    <dbReference type="NCBI Taxonomy" id="3058037"/>
    <lineage>
        <taxon>Bacteria</taxon>
        <taxon>Pseudomonadati</taxon>
        <taxon>Pseudomonadota</taxon>
        <taxon>Gammaproteobacteria</taxon>
        <taxon>Cellvibrionales</taxon>
        <taxon>Cellvibrionaceae</taxon>
        <taxon>Gilvimarinus</taxon>
    </lineage>
</organism>
<reference evidence="1" key="1">
    <citation type="submission" date="2023-07" db="EMBL/GenBank/DDBJ databases">
        <title>Gilvimarinus algae sp. nov., isolated from the surface of Kelp.</title>
        <authorList>
            <person name="Sun Y.Y."/>
            <person name="Gong Y."/>
            <person name="Du Z.J."/>
        </authorList>
    </citation>
    <scope>NUCLEOTIDE SEQUENCE</scope>
    <source>
        <strain evidence="1">SDUM040014</strain>
    </source>
</reference>